<dbReference type="PROSITE" id="PS51281">
    <property type="entry name" value="TAP_C"/>
    <property type="match status" value="1"/>
</dbReference>
<organism evidence="3 4">
    <name type="scientific">Romanomermis culicivorax</name>
    <name type="common">Nematode worm</name>
    <dbReference type="NCBI Taxonomy" id="13658"/>
    <lineage>
        <taxon>Eukaryota</taxon>
        <taxon>Metazoa</taxon>
        <taxon>Ecdysozoa</taxon>
        <taxon>Nematoda</taxon>
        <taxon>Enoplea</taxon>
        <taxon>Dorylaimia</taxon>
        <taxon>Mermithida</taxon>
        <taxon>Mermithoidea</taxon>
        <taxon>Mermithidae</taxon>
        <taxon>Romanomermis</taxon>
    </lineage>
</organism>
<evidence type="ECO:0000256" key="1">
    <source>
        <dbReference type="SAM" id="Phobius"/>
    </source>
</evidence>
<dbReference type="Proteomes" id="UP000887565">
    <property type="component" value="Unplaced"/>
</dbReference>
<protein>
    <submittedName>
        <fullName evidence="4">TAP-C domain-containing protein</fullName>
    </submittedName>
</protein>
<feature type="domain" description="TAP-C" evidence="2">
    <location>
        <begin position="1"/>
        <end position="31"/>
    </location>
</feature>
<evidence type="ECO:0000259" key="2">
    <source>
        <dbReference type="PROSITE" id="PS51281"/>
    </source>
</evidence>
<dbReference type="WBParaSite" id="nRc.2.0.1.t30884-RA">
    <property type="protein sequence ID" value="nRc.2.0.1.t30884-RA"/>
    <property type="gene ID" value="nRc.2.0.1.g30884"/>
</dbReference>
<proteinExistence type="predicted"/>
<evidence type="ECO:0000313" key="4">
    <source>
        <dbReference type="WBParaSite" id="nRc.2.0.1.t30884-RA"/>
    </source>
</evidence>
<keyword evidence="1" id="KW-0812">Transmembrane</keyword>
<sequence length="155" mass="17892">MEVSYTYDIAPSSFAEVHAKNSKPKIVFMQMSGALKVALIVGVLTLSVLCLCQADVLRRRRVFAADSDRSDPNAVDDDMWNALFRPARTSDDEGRFCCLLRNKRERCEEPLDDFPDKKLILPDDVKCWPSYDAVPERYRIFLDMKKRPNRSLTRK</sequence>
<keyword evidence="1" id="KW-0472">Membrane</keyword>
<dbReference type="GO" id="GO:0005634">
    <property type="term" value="C:nucleus"/>
    <property type="evidence" value="ECO:0007669"/>
    <property type="project" value="InterPro"/>
</dbReference>
<reference evidence="4" key="1">
    <citation type="submission" date="2022-11" db="UniProtKB">
        <authorList>
            <consortium name="WormBaseParasite"/>
        </authorList>
    </citation>
    <scope>IDENTIFICATION</scope>
</reference>
<dbReference type="AlphaFoldDB" id="A0A915JXZ6"/>
<keyword evidence="3" id="KW-1185">Reference proteome</keyword>
<accession>A0A915JXZ6</accession>
<feature type="transmembrane region" description="Helical" evidence="1">
    <location>
        <begin position="33"/>
        <end position="52"/>
    </location>
</feature>
<evidence type="ECO:0000313" key="3">
    <source>
        <dbReference type="Proteomes" id="UP000887565"/>
    </source>
</evidence>
<dbReference type="InterPro" id="IPR005637">
    <property type="entry name" value="TAP_C_dom"/>
</dbReference>
<dbReference type="GO" id="GO:0051028">
    <property type="term" value="P:mRNA transport"/>
    <property type="evidence" value="ECO:0007669"/>
    <property type="project" value="InterPro"/>
</dbReference>
<keyword evidence="1" id="KW-1133">Transmembrane helix</keyword>
<name>A0A915JXZ6_ROMCU</name>